<sequence length="110" mass="12225">MIANCCCEDLDKNFENPTEESLLISGNNLNNKFQVSLSPGEKFQLQFFLLTEENGGREKKPFFTPEAYFGGEIGFPRKAESSNCCLGIFRLSSTPCGMGWPIAFNQSPAK</sequence>
<name>A0A8X6G3Q7_TRICU</name>
<protein>
    <submittedName>
        <fullName evidence="1">Uncharacterized protein</fullName>
    </submittedName>
</protein>
<keyword evidence="2" id="KW-1185">Reference proteome</keyword>
<dbReference type="AlphaFoldDB" id="A0A8X6G3Q7"/>
<evidence type="ECO:0000313" key="1">
    <source>
        <dbReference type="EMBL" id="GFQ73528.1"/>
    </source>
</evidence>
<proteinExistence type="predicted"/>
<dbReference type="Proteomes" id="UP000887116">
    <property type="component" value="Unassembled WGS sequence"/>
</dbReference>
<dbReference type="EMBL" id="BMAO01021310">
    <property type="protein sequence ID" value="GFQ73528.1"/>
    <property type="molecule type" value="Genomic_DNA"/>
</dbReference>
<reference evidence="1" key="1">
    <citation type="submission" date="2020-07" db="EMBL/GenBank/DDBJ databases">
        <title>Multicomponent nature underlies the extraordinary mechanical properties of spider dragline silk.</title>
        <authorList>
            <person name="Kono N."/>
            <person name="Nakamura H."/>
            <person name="Mori M."/>
            <person name="Yoshida Y."/>
            <person name="Ohtoshi R."/>
            <person name="Malay A.D."/>
            <person name="Moran D.A.P."/>
            <person name="Tomita M."/>
            <person name="Numata K."/>
            <person name="Arakawa K."/>
        </authorList>
    </citation>
    <scope>NUCLEOTIDE SEQUENCE</scope>
</reference>
<comment type="caution">
    <text evidence="1">The sequence shown here is derived from an EMBL/GenBank/DDBJ whole genome shotgun (WGS) entry which is preliminary data.</text>
</comment>
<organism evidence="1 2">
    <name type="scientific">Trichonephila clavata</name>
    <name type="common">Joro spider</name>
    <name type="synonym">Nephila clavata</name>
    <dbReference type="NCBI Taxonomy" id="2740835"/>
    <lineage>
        <taxon>Eukaryota</taxon>
        <taxon>Metazoa</taxon>
        <taxon>Ecdysozoa</taxon>
        <taxon>Arthropoda</taxon>
        <taxon>Chelicerata</taxon>
        <taxon>Arachnida</taxon>
        <taxon>Araneae</taxon>
        <taxon>Araneomorphae</taxon>
        <taxon>Entelegynae</taxon>
        <taxon>Araneoidea</taxon>
        <taxon>Nephilidae</taxon>
        <taxon>Trichonephila</taxon>
    </lineage>
</organism>
<gene>
    <name evidence="1" type="ORF">TNCT_607021</name>
</gene>
<accession>A0A8X6G3Q7</accession>
<evidence type="ECO:0000313" key="2">
    <source>
        <dbReference type="Proteomes" id="UP000887116"/>
    </source>
</evidence>